<sequence length="159" mass="18228">MKELELAIDLKKHGDLKQASDILNNLVQKYPNNSIINYHCACTFDSMGLENQAVPYYEKAIEIGLPDEELQGAFLGLGSTFRTLGEYEKSKKVFEYGLIRFQDNYAIKTFYAMTLYNLGEHSKAMEILLTSLAETASDENVKRYKRAISFYADKLDQVW</sequence>
<evidence type="ECO:0000313" key="2">
    <source>
        <dbReference type="EMBL" id="MBP2023356.1"/>
    </source>
</evidence>
<accession>A0ABS4K882</accession>
<feature type="domain" description="Tetratrico peptide repeat group 5" evidence="1">
    <location>
        <begin position="35"/>
        <end position="155"/>
    </location>
</feature>
<dbReference type="InterPro" id="IPR011990">
    <property type="entry name" value="TPR-like_helical_dom_sf"/>
</dbReference>
<keyword evidence="3" id="KW-1185">Reference proteome</keyword>
<protein>
    <submittedName>
        <fullName evidence="2">Tetratricopeptide (TPR) repeat protein</fullName>
    </submittedName>
</protein>
<dbReference type="RefSeq" id="WP_021281143.1">
    <property type="nucleotide sequence ID" value="NZ_JAGGLL010000027.1"/>
</dbReference>
<dbReference type="Proteomes" id="UP001519308">
    <property type="component" value="Unassembled WGS sequence"/>
</dbReference>
<evidence type="ECO:0000259" key="1">
    <source>
        <dbReference type="Pfam" id="PF12688"/>
    </source>
</evidence>
<dbReference type="Pfam" id="PF13174">
    <property type="entry name" value="TPR_6"/>
    <property type="match status" value="1"/>
</dbReference>
<comment type="caution">
    <text evidence="2">The sequence shown here is derived from an EMBL/GenBank/DDBJ whole genome shotgun (WGS) entry which is preliminary data.</text>
</comment>
<organism evidence="2 3">
    <name type="scientific">Clostridium punense</name>
    <dbReference type="NCBI Taxonomy" id="1054297"/>
    <lineage>
        <taxon>Bacteria</taxon>
        <taxon>Bacillati</taxon>
        <taxon>Bacillota</taxon>
        <taxon>Clostridia</taxon>
        <taxon>Eubacteriales</taxon>
        <taxon>Clostridiaceae</taxon>
        <taxon>Clostridium</taxon>
    </lineage>
</organism>
<name>A0ABS4K882_9CLOT</name>
<dbReference type="InterPro" id="IPR041656">
    <property type="entry name" value="TPR_5"/>
</dbReference>
<proteinExistence type="predicted"/>
<gene>
    <name evidence="2" type="ORF">J2Z44_003193</name>
</gene>
<dbReference type="InterPro" id="IPR019734">
    <property type="entry name" value="TPR_rpt"/>
</dbReference>
<dbReference type="Gene3D" id="1.25.40.10">
    <property type="entry name" value="Tetratricopeptide repeat domain"/>
    <property type="match status" value="1"/>
</dbReference>
<dbReference type="EMBL" id="JAGGLL010000027">
    <property type="protein sequence ID" value="MBP2023356.1"/>
    <property type="molecule type" value="Genomic_DNA"/>
</dbReference>
<dbReference type="SUPFAM" id="SSF48452">
    <property type="entry name" value="TPR-like"/>
    <property type="match status" value="1"/>
</dbReference>
<evidence type="ECO:0000313" key="3">
    <source>
        <dbReference type="Proteomes" id="UP001519308"/>
    </source>
</evidence>
<dbReference type="Pfam" id="PF12688">
    <property type="entry name" value="TPR_5"/>
    <property type="match status" value="1"/>
</dbReference>
<reference evidence="2 3" key="1">
    <citation type="submission" date="2021-03" db="EMBL/GenBank/DDBJ databases">
        <title>Genomic Encyclopedia of Type Strains, Phase IV (KMG-IV): sequencing the most valuable type-strain genomes for metagenomic binning, comparative biology and taxonomic classification.</title>
        <authorList>
            <person name="Goeker M."/>
        </authorList>
    </citation>
    <scope>NUCLEOTIDE SEQUENCE [LARGE SCALE GENOMIC DNA]</scope>
    <source>
        <strain evidence="2 3">DSM 28650</strain>
    </source>
</reference>